<gene>
    <name evidence="3" type="ORF">G7K_3755-t1</name>
</gene>
<dbReference type="InterPro" id="IPR056124">
    <property type="entry name" value="DUF7707"/>
</dbReference>
<feature type="domain" description="DUF7707" evidence="2">
    <location>
        <begin position="71"/>
        <end position="152"/>
    </location>
</feature>
<feature type="region of interest" description="Disordered" evidence="1">
    <location>
        <begin position="559"/>
        <end position="588"/>
    </location>
</feature>
<dbReference type="PANTHER" id="PTHR38118">
    <property type="entry name" value="ANCHORED CELL WALL PROTEIN 11-RELATED"/>
    <property type="match status" value="1"/>
</dbReference>
<dbReference type="AlphaFoldDB" id="A0A0E9NIU9"/>
<accession>A0A0E9NIU9</accession>
<dbReference type="EMBL" id="BACD03000024">
    <property type="protein sequence ID" value="GAO49606.1"/>
    <property type="molecule type" value="Genomic_DNA"/>
</dbReference>
<proteinExistence type="predicted"/>
<reference evidence="3 4" key="3">
    <citation type="journal article" date="2015" name="Genome Announc.">
        <title>Draft Genome Sequence of the Archiascomycetous Yeast Saitoella complicata.</title>
        <authorList>
            <person name="Yamauchi K."/>
            <person name="Kondo S."/>
            <person name="Hamamoto M."/>
            <person name="Takahashi Y."/>
            <person name="Ogura Y."/>
            <person name="Hayashi T."/>
            <person name="Nishida H."/>
        </authorList>
    </citation>
    <scope>NUCLEOTIDE SEQUENCE [LARGE SCALE GENOMIC DNA]</scope>
    <source>
        <strain evidence="3 4">NRRL Y-17804</strain>
    </source>
</reference>
<name>A0A0E9NIU9_SAICN</name>
<sequence>MHGQRTLGLHETQRAFAEVCESLKHAKTEIGIKKRRGSSVVDVVRLAEGYDDSALILSPVPLFSHLEMGLFNASAIDYATKESWCQNQIAVCDDICANATYTALSNSCYPTSLDYSCTCSNGFAPNATLYSLTIPYFECIYQVQSYREVNVDSDASTEPAPESTPEFGPTSSDQAFAPEFEDINLQEVDTPNTSASTAIHTLPPGIQRPEQASQRAAMPKVDVLGFSGEKGDSVTRWFAKIRVAVGGKIETEEDCNLFCDLVYANLANHPGGRNGAAYWADRNNQCNNIMNKSNNTIADVEALKKLLQSRYPVRNEDEDIGMITSKLQSLTQWKDDRKSEKKSINDYHCEAEDILEALGGTDTEEPTELSSGVALFQVIATFINGIADLTLAEDVIRARPKTLRKAKEELYYWSNTRNNLFWRSEQFGLGQGQGHEIFARTGQTVPPEVSNGGQNMDRSKSDPGNLNHHHFFYDSHGNPIDPAALGNAGVRAYTQRSRNESSVRQSAMTEKEWSELENAQDVSAFCHKCLKWEGHQSWGCPNKPVSQEDSDRARSICTRKSYSRYARPGGQGQGQERQGQGGQPPVINSRMFHIDEDMRDDTPLDADISTGDYCSRMVKLVSSDEDEIEGTRMPLPTSNYEDFRTLLNSRAAEAKRKAATVETTTDSDAPPRKRDEPKGREIIRIPHGKPDEKKRRLKQIRGMEGHTPMDIIRFFNEGRISMTIMQFLQEAPSARKDIARAMGLPGTRKKSTYARNAMMDNDKGDDKVAWASFMVPVYARDASNKWRKFNQLVIDAGSDINVTFPTPLKHLGCQNT</sequence>
<evidence type="ECO:0000313" key="4">
    <source>
        <dbReference type="Proteomes" id="UP000033140"/>
    </source>
</evidence>
<keyword evidence="4" id="KW-1185">Reference proteome</keyword>
<evidence type="ECO:0000256" key="1">
    <source>
        <dbReference type="SAM" id="MobiDB-lite"/>
    </source>
</evidence>
<comment type="caution">
    <text evidence="3">The sequence shown here is derived from an EMBL/GenBank/DDBJ whole genome shotgun (WGS) entry which is preliminary data.</text>
</comment>
<reference evidence="3 4" key="2">
    <citation type="journal article" date="2014" name="J. Gen. Appl. Microbiol.">
        <title>The early diverging ascomycetous budding yeast Saitoella complicata has three histone deacetylases belonging to the Clr6, Hos2, and Rpd3 lineages.</title>
        <authorList>
            <person name="Nishida H."/>
            <person name="Matsumoto T."/>
            <person name="Kondo S."/>
            <person name="Hamamoto M."/>
            <person name="Yoshikawa H."/>
        </authorList>
    </citation>
    <scope>NUCLEOTIDE SEQUENCE [LARGE SCALE GENOMIC DNA]</scope>
    <source>
        <strain evidence="3 4">NRRL Y-17804</strain>
    </source>
</reference>
<protein>
    <recommendedName>
        <fullName evidence="2">DUF7707 domain-containing protein</fullName>
    </recommendedName>
</protein>
<evidence type="ECO:0000259" key="2">
    <source>
        <dbReference type="Pfam" id="PF24808"/>
    </source>
</evidence>
<dbReference type="Proteomes" id="UP000033140">
    <property type="component" value="Unassembled WGS sequence"/>
</dbReference>
<feature type="region of interest" description="Disordered" evidence="1">
    <location>
        <begin position="654"/>
        <end position="694"/>
    </location>
</feature>
<feature type="region of interest" description="Disordered" evidence="1">
    <location>
        <begin position="152"/>
        <end position="173"/>
    </location>
</feature>
<dbReference type="Pfam" id="PF24808">
    <property type="entry name" value="DUF7707"/>
    <property type="match status" value="1"/>
</dbReference>
<reference evidence="3 4" key="1">
    <citation type="journal article" date="2011" name="J. Gen. Appl. Microbiol.">
        <title>Draft genome sequencing of the enigmatic yeast Saitoella complicata.</title>
        <authorList>
            <person name="Nishida H."/>
            <person name="Hamamoto M."/>
            <person name="Sugiyama J."/>
        </authorList>
    </citation>
    <scope>NUCLEOTIDE SEQUENCE [LARGE SCALE GENOMIC DNA]</scope>
    <source>
        <strain evidence="3 4">NRRL Y-17804</strain>
    </source>
</reference>
<dbReference type="PANTHER" id="PTHR38118:SF2">
    <property type="entry name" value="CDP-ALCOHOL PHOSPHATIDYLTRANSFERASE PROTEIN"/>
    <property type="match status" value="1"/>
</dbReference>
<feature type="compositionally biased region" description="Basic and acidic residues" evidence="1">
    <location>
        <begin position="669"/>
        <end position="694"/>
    </location>
</feature>
<organism evidence="3 4">
    <name type="scientific">Saitoella complicata (strain BCRC 22490 / CBS 7301 / JCM 7358 / NBRC 10748 / NRRL Y-17804)</name>
    <dbReference type="NCBI Taxonomy" id="698492"/>
    <lineage>
        <taxon>Eukaryota</taxon>
        <taxon>Fungi</taxon>
        <taxon>Dikarya</taxon>
        <taxon>Ascomycota</taxon>
        <taxon>Taphrinomycotina</taxon>
        <taxon>Taphrinomycotina incertae sedis</taxon>
        <taxon>Saitoella</taxon>
    </lineage>
</organism>
<evidence type="ECO:0000313" key="3">
    <source>
        <dbReference type="EMBL" id="GAO49606.1"/>
    </source>
</evidence>